<dbReference type="AlphaFoldDB" id="A0A9X1ZPY4"/>
<comment type="caution">
    <text evidence="1">The sequence shown here is derived from an EMBL/GenBank/DDBJ whole genome shotgun (WGS) entry which is preliminary data.</text>
</comment>
<dbReference type="Pfam" id="PF14092">
    <property type="entry name" value="DUF4270"/>
    <property type="match status" value="1"/>
</dbReference>
<evidence type="ECO:0000313" key="2">
    <source>
        <dbReference type="Proteomes" id="UP001139521"/>
    </source>
</evidence>
<organism evidence="1 2">
    <name type="scientific">Zunongwangia pacifica</name>
    <dbReference type="NCBI Taxonomy" id="2911062"/>
    <lineage>
        <taxon>Bacteria</taxon>
        <taxon>Pseudomonadati</taxon>
        <taxon>Bacteroidota</taxon>
        <taxon>Flavobacteriia</taxon>
        <taxon>Flavobacteriales</taxon>
        <taxon>Flavobacteriaceae</taxon>
        <taxon>Zunongwangia</taxon>
    </lineage>
</organism>
<protein>
    <submittedName>
        <fullName evidence="1">DUF4270 domain-containing protein</fullName>
    </submittedName>
</protein>
<name>A0A9X1ZPY4_9FLAO</name>
<dbReference type="Proteomes" id="UP001139521">
    <property type="component" value="Unassembled WGS sequence"/>
</dbReference>
<dbReference type="RefSeq" id="WP_249601634.1">
    <property type="nucleotide sequence ID" value="NZ_JAKHSK010000013.1"/>
</dbReference>
<proteinExistence type="predicted"/>
<gene>
    <name evidence="1" type="ORF">L1967_10775</name>
</gene>
<sequence>MNLYKGILKITTVFVVIFLLASCDDDFSNIGGEIIENPAGVQLREYDVNAYTVDLKSVQTNISFSAGQRIQNTKLLGVYNHPVFGEKTASVLSQVRLGKTSPEFPEGAVLDSVVLNLPYFSTKTFDDEESKYQLDSIYGEGGFKLSIRESRYFLNDLDPSEDFEKPQKYYSDQQPLFEQFLTDDNIYVNENFVPSADRIRFIGKNDEGEADTTYTAPALRVNLNKDYFQQKIVDKEGSAELSSASNFTDYFRGLLFKAEPLSNEGSMILFDFANTSSGINLYYSYDKETKNDEGETVNKKVIDSLGLRFGANIVNTFEGEYPDQLRENIAGASENLYLEGGEGTIGVIEIFNDDDLEGLKSENLIINEANLELYVNNDLMNGANAPKRLYLYDLNNNSVLIDYSTDLSRNQNNPFNSRTIFSSLPVTNEETGETKYTLRLTQHVINLIENSDATNVRLGVAVTSNIEQIANVGVGESTPEIPGDDKLEMVPASAIITPEGAVFYGTNASNEDTRLKLRVYYTSTDL</sequence>
<dbReference type="InterPro" id="IPR025366">
    <property type="entry name" value="DUF4270"/>
</dbReference>
<reference evidence="1" key="1">
    <citation type="submission" date="2022-01" db="EMBL/GenBank/DDBJ databases">
        <title>Genome sequencing of Zunongwangia sp. M21534 genome.</title>
        <authorList>
            <person name="Chen Y."/>
            <person name="Dong C."/>
            <person name="Shao Z."/>
        </authorList>
    </citation>
    <scope>NUCLEOTIDE SEQUENCE</scope>
    <source>
        <strain evidence="1">MCCC M21534</strain>
    </source>
</reference>
<keyword evidence="2" id="KW-1185">Reference proteome</keyword>
<evidence type="ECO:0000313" key="1">
    <source>
        <dbReference type="EMBL" id="MCL6218782.1"/>
    </source>
</evidence>
<dbReference type="PROSITE" id="PS51257">
    <property type="entry name" value="PROKAR_LIPOPROTEIN"/>
    <property type="match status" value="1"/>
</dbReference>
<accession>A0A9X1ZPY4</accession>
<dbReference type="EMBL" id="JAKHSK010000013">
    <property type="protein sequence ID" value="MCL6218782.1"/>
    <property type="molecule type" value="Genomic_DNA"/>
</dbReference>